<evidence type="ECO:0000256" key="12">
    <source>
        <dbReference type="PIRSR" id="PIRSR000726-1"/>
    </source>
</evidence>
<feature type="binding site" evidence="12">
    <location>
        <position position="181"/>
    </location>
    <ligand>
        <name>ATP</name>
        <dbReference type="ChEBI" id="CHEBI:30616"/>
    </ligand>
</feature>
<dbReference type="PANTHER" id="PTHR21499:SF3">
    <property type="entry name" value="ASPARTOKINASE"/>
    <property type="match status" value="1"/>
</dbReference>
<evidence type="ECO:0000256" key="7">
    <source>
        <dbReference type="ARBA" id="ARBA00022741"/>
    </source>
</evidence>
<evidence type="ECO:0000256" key="2">
    <source>
        <dbReference type="ARBA" id="ARBA00004986"/>
    </source>
</evidence>
<gene>
    <name evidence="16" type="ORF">phytr_4240</name>
</gene>
<feature type="binding site" evidence="12">
    <location>
        <position position="77"/>
    </location>
    <ligand>
        <name>substrate</name>
    </ligand>
</feature>
<keyword evidence="10" id="KW-0457">Lysine biosynthesis</keyword>
<dbReference type="Gene3D" id="3.40.1160.10">
    <property type="entry name" value="Acetylglutamate kinase-like"/>
    <property type="match status" value="1"/>
</dbReference>
<dbReference type="SUPFAM" id="SSF55021">
    <property type="entry name" value="ACT-like"/>
    <property type="match status" value="1"/>
</dbReference>
<evidence type="ECO:0000256" key="5">
    <source>
        <dbReference type="ARBA" id="ARBA00022605"/>
    </source>
</evidence>
<evidence type="ECO:0000259" key="15">
    <source>
        <dbReference type="Pfam" id="PF00696"/>
    </source>
</evidence>
<feature type="binding site" evidence="12">
    <location>
        <begin position="211"/>
        <end position="212"/>
    </location>
    <ligand>
        <name>ATP</name>
        <dbReference type="ChEBI" id="CHEBI:30616"/>
    </ligand>
</feature>
<evidence type="ECO:0000256" key="14">
    <source>
        <dbReference type="RuleBase" id="RU004249"/>
    </source>
</evidence>
<comment type="similarity">
    <text evidence="4 13">Belongs to the aspartokinase family.</text>
</comment>
<dbReference type="InterPro" id="IPR045865">
    <property type="entry name" value="ACT-like_dom_sf"/>
</dbReference>
<dbReference type="Pfam" id="PF00696">
    <property type="entry name" value="AA_kinase"/>
    <property type="match status" value="1"/>
</dbReference>
<dbReference type="InterPro" id="IPR036393">
    <property type="entry name" value="AceGlu_kinase-like_sf"/>
</dbReference>
<keyword evidence="17" id="KW-1185">Reference proteome</keyword>
<feature type="binding site" evidence="12">
    <location>
        <begin position="175"/>
        <end position="176"/>
    </location>
    <ligand>
        <name>ATP</name>
        <dbReference type="ChEBI" id="CHEBI:30616"/>
    </ligand>
</feature>
<name>A0A2P1P7Y0_9RICK</name>
<organism evidence="16 17">
    <name type="scientific">Candidatus Phycorickettsia trachydisci</name>
    <dbReference type="NCBI Taxonomy" id="2115978"/>
    <lineage>
        <taxon>Bacteria</taxon>
        <taxon>Pseudomonadati</taxon>
        <taxon>Pseudomonadota</taxon>
        <taxon>Alphaproteobacteria</taxon>
        <taxon>Rickettsiales</taxon>
        <taxon>Rickettsiaceae</taxon>
        <taxon>Candidatus Phycorickettsia</taxon>
    </lineage>
</organism>
<dbReference type="InterPro" id="IPR005260">
    <property type="entry name" value="Asp_kin_monofn"/>
</dbReference>
<comment type="catalytic activity">
    <reaction evidence="11 13">
        <text>L-aspartate + ATP = 4-phospho-L-aspartate + ADP</text>
        <dbReference type="Rhea" id="RHEA:23776"/>
        <dbReference type="ChEBI" id="CHEBI:29991"/>
        <dbReference type="ChEBI" id="CHEBI:30616"/>
        <dbReference type="ChEBI" id="CHEBI:57535"/>
        <dbReference type="ChEBI" id="CHEBI:456216"/>
        <dbReference type="EC" id="2.7.2.4"/>
    </reaction>
</comment>
<dbReference type="GO" id="GO:0009088">
    <property type="term" value="P:threonine biosynthetic process"/>
    <property type="evidence" value="ECO:0007669"/>
    <property type="project" value="UniProtKB-UniPathway"/>
</dbReference>
<evidence type="ECO:0000313" key="17">
    <source>
        <dbReference type="Proteomes" id="UP000241762"/>
    </source>
</evidence>
<dbReference type="InterPro" id="IPR018042">
    <property type="entry name" value="Aspartate_kinase_CS"/>
</dbReference>
<comment type="pathway">
    <text evidence="3 14">Amino-acid biosynthesis; L-threonine biosynthesis; L-threonine from L-aspartate: step 1/5.</text>
</comment>
<proteinExistence type="inferred from homology"/>
<dbReference type="GO" id="GO:0004072">
    <property type="term" value="F:aspartate kinase activity"/>
    <property type="evidence" value="ECO:0007669"/>
    <property type="project" value="UniProtKB-EC"/>
</dbReference>
<dbReference type="RefSeq" id="WP_106874240.1">
    <property type="nucleotide sequence ID" value="NZ_CP027845.1"/>
</dbReference>
<keyword evidence="9 12" id="KW-0067">ATP-binding</keyword>
<evidence type="ECO:0000256" key="8">
    <source>
        <dbReference type="ARBA" id="ARBA00022777"/>
    </source>
</evidence>
<dbReference type="PANTHER" id="PTHR21499">
    <property type="entry name" value="ASPARTATE KINASE"/>
    <property type="match status" value="1"/>
</dbReference>
<dbReference type="KEGG" id="ptc:phytr_4240"/>
<dbReference type="UniPathway" id="UPA00051">
    <property type="reaction ID" value="UER00462"/>
</dbReference>
<dbReference type="OrthoDB" id="9799110at2"/>
<protein>
    <recommendedName>
        <fullName evidence="13">Aspartokinase</fullName>
        <ecNumber evidence="13">2.7.2.4</ecNumber>
    </recommendedName>
</protein>
<evidence type="ECO:0000256" key="6">
    <source>
        <dbReference type="ARBA" id="ARBA00022679"/>
    </source>
</evidence>
<dbReference type="Proteomes" id="UP000241762">
    <property type="component" value="Chromosome"/>
</dbReference>
<evidence type="ECO:0000256" key="4">
    <source>
        <dbReference type="ARBA" id="ARBA00010122"/>
    </source>
</evidence>
<dbReference type="AlphaFoldDB" id="A0A2P1P7Y0"/>
<dbReference type="InterPro" id="IPR001048">
    <property type="entry name" value="Asp/Glu/Uridylate_kinase"/>
</dbReference>
<feature type="binding site" evidence="12">
    <location>
        <begin position="7"/>
        <end position="10"/>
    </location>
    <ligand>
        <name>ATP</name>
        <dbReference type="ChEBI" id="CHEBI:30616"/>
    </ligand>
</feature>
<sequence>MGIIVQKFGGTSVSNIERIKQIVPKIQKEINRGHYVAVVISAMAGFTNSLVEYCKAISSLINTQEKAIVDFVLSNGENISCGLMSLALNNNGIKSIPLQGWQIPITTDNQNTSALILNINHKIILEYLNQGFVPVICGFQGINNNNITTLGRGGSDITAVAVAASISAERCDIYTDVSGIYSADPRIIHNAYKISKIDHNTMLEFSYQGAKVMHPRSIEIAKTFGINLNVLSSFEEEIGTQIVANKHMEQSKIIGIVCNPNIFMVEIESTKPLHKILLELKAEVLSAFNSGKIIKIICSMEEMNKIEQILEKNYDMFTIRSDVAIVSVIGNRLLNEKSLINKILKVISDFEISYFNPEHSRISMLLNEEDAQNLTQKLHKEFIEDNH</sequence>
<evidence type="ECO:0000256" key="9">
    <source>
        <dbReference type="ARBA" id="ARBA00022840"/>
    </source>
</evidence>
<feature type="binding site" evidence="12">
    <location>
        <position position="186"/>
    </location>
    <ligand>
        <name>ATP</name>
        <dbReference type="ChEBI" id="CHEBI:30616"/>
    </ligand>
</feature>
<dbReference type="SUPFAM" id="SSF53633">
    <property type="entry name" value="Carbamate kinase-like"/>
    <property type="match status" value="1"/>
</dbReference>
<dbReference type="GO" id="GO:0005524">
    <property type="term" value="F:ATP binding"/>
    <property type="evidence" value="ECO:0007669"/>
    <property type="project" value="UniProtKB-KW"/>
</dbReference>
<dbReference type="UniPathway" id="UPA00050">
    <property type="reaction ID" value="UER00461"/>
</dbReference>
<evidence type="ECO:0000256" key="10">
    <source>
        <dbReference type="ARBA" id="ARBA00023154"/>
    </source>
</evidence>
<keyword evidence="5 14" id="KW-0028">Amino-acid biosynthesis</keyword>
<dbReference type="EC" id="2.7.2.4" evidence="13"/>
<dbReference type="GO" id="GO:0009090">
    <property type="term" value="P:homoserine biosynthetic process"/>
    <property type="evidence" value="ECO:0007669"/>
    <property type="project" value="TreeGrafter"/>
</dbReference>
<dbReference type="GO" id="GO:0005829">
    <property type="term" value="C:cytosol"/>
    <property type="evidence" value="ECO:0007669"/>
    <property type="project" value="TreeGrafter"/>
</dbReference>
<feature type="binding site" evidence="12">
    <location>
        <position position="47"/>
    </location>
    <ligand>
        <name>substrate</name>
    </ligand>
</feature>
<dbReference type="CDD" id="cd04246">
    <property type="entry name" value="AAK_AK-DapG-like"/>
    <property type="match status" value="1"/>
</dbReference>
<keyword evidence="8 13" id="KW-0418">Kinase</keyword>
<dbReference type="Gene3D" id="3.30.70.260">
    <property type="match status" value="1"/>
</dbReference>
<evidence type="ECO:0000256" key="1">
    <source>
        <dbReference type="ARBA" id="ARBA00004766"/>
    </source>
</evidence>
<dbReference type="UniPathway" id="UPA00034">
    <property type="reaction ID" value="UER00015"/>
</dbReference>
<reference evidence="16 17" key="1">
    <citation type="submission" date="2018-03" db="EMBL/GenBank/DDBJ databases">
        <title>A gene transfer event suggests a long-term partnership between eustigmatophyte algae and a novel lineage of endosymbiotic bacteria.</title>
        <authorList>
            <person name="Yurchenko T."/>
            <person name="Sevcikova T."/>
            <person name="Pribyl P."/>
            <person name="El Karkouri K."/>
            <person name="Klimes V."/>
            <person name="Amaral R."/>
            <person name="Zbrankova V."/>
            <person name="Kim E."/>
            <person name="Raoult D."/>
            <person name="Santos L.M.A."/>
            <person name="Elias M."/>
        </authorList>
    </citation>
    <scope>NUCLEOTIDE SEQUENCE [LARGE SCALE GENOMIC DNA]</scope>
    <source>
        <strain evidence="16">CCALA 838</strain>
    </source>
</reference>
<evidence type="ECO:0000256" key="3">
    <source>
        <dbReference type="ARBA" id="ARBA00005139"/>
    </source>
</evidence>
<dbReference type="InterPro" id="IPR001341">
    <property type="entry name" value="Asp_kinase"/>
</dbReference>
<dbReference type="GO" id="GO:0009089">
    <property type="term" value="P:lysine biosynthetic process via diaminopimelate"/>
    <property type="evidence" value="ECO:0007669"/>
    <property type="project" value="UniProtKB-UniPathway"/>
</dbReference>
<evidence type="ECO:0000256" key="13">
    <source>
        <dbReference type="RuleBase" id="RU003448"/>
    </source>
</evidence>
<comment type="pathway">
    <text evidence="1 14">Amino-acid biosynthesis; L-lysine biosynthesis via DAP pathway; (S)-tetrahydrodipicolinate from L-aspartate: step 1/4.</text>
</comment>
<keyword evidence="6 13" id="KW-0808">Transferase</keyword>
<evidence type="ECO:0000313" key="16">
    <source>
        <dbReference type="EMBL" id="AVP87374.1"/>
    </source>
</evidence>
<dbReference type="PROSITE" id="PS00324">
    <property type="entry name" value="ASPARTOKINASE"/>
    <property type="match status" value="1"/>
</dbReference>
<comment type="pathway">
    <text evidence="2 14">Amino-acid biosynthesis; L-methionine biosynthesis via de novo pathway; L-homoserine from L-aspartate: step 1/3.</text>
</comment>
<evidence type="ECO:0000256" key="11">
    <source>
        <dbReference type="ARBA" id="ARBA00047872"/>
    </source>
</evidence>
<accession>A0A2P1P7Y0</accession>
<dbReference type="EMBL" id="CP027845">
    <property type="protein sequence ID" value="AVP87374.1"/>
    <property type="molecule type" value="Genomic_DNA"/>
</dbReference>
<dbReference type="NCBIfam" id="TIGR00657">
    <property type="entry name" value="asp_kinases"/>
    <property type="match status" value="1"/>
</dbReference>
<feature type="domain" description="Aspartate/glutamate/uridylate kinase" evidence="15">
    <location>
        <begin position="3"/>
        <end position="230"/>
    </location>
</feature>
<dbReference type="PIRSF" id="PIRSF000726">
    <property type="entry name" value="Asp_kin"/>
    <property type="match status" value="1"/>
</dbReference>
<keyword evidence="7 12" id="KW-0547">Nucleotide-binding</keyword>